<gene>
    <name evidence="1" type="ORF">AU210_009514</name>
</gene>
<comment type="caution">
    <text evidence="1">The sequence shown here is derived from an EMBL/GenBank/DDBJ whole genome shotgun (WGS) entry which is preliminary data.</text>
</comment>
<protein>
    <submittedName>
        <fullName evidence="1">Uncharacterized protein</fullName>
    </submittedName>
</protein>
<evidence type="ECO:0000313" key="2">
    <source>
        <dbReference type="Proteomes" id="UP000219602"/>
    </source>
</evidence>
<dbReference type="Proteomes" id="UP000219602">
    <property type="component" value="Chromosome 8"/>
</dbReference>
<reference evidence="1 2" key="1">
    <citation type="journal article" date="2016" name="Environ. Microbiol.">
        <title>Effector profiles distinguish formae speciales of Fusarium oxysporum.</title>
        <authorList>
            <person name="van Dam P."/>
            <person name="Fokkens L."/>
            <person name="Schmidt S.M."/>
            <person name="Linmans J.H."/>
            <person name="Kistler H.C."/>
            <person name="Ma L.J."/>
            <person name="Rep M."/>
        </authorList>
    </citation>
    <scope>NUCLEOTIDE SEQUENCE [LARGE SCALE GENOMIC DNA]</scope>
    <source>
        <strain evidence="1 2">Forc016</strain>
    </source>
</reference>
<evidence type="ECO:0000313" key="1">
    <source>
        <dbReference type="EMBL" id="PCD33286.1"/>
    </source>
</evidence>
<sequence length="94" mass="10972">MHGVRFGWCGPVPQRHSICCGEHVRAIEVGAHVFHFVEREVTGKVNICRWYWRLMGMCPLRDLISCMMTISRDRILSKYKLHQLKTIDNCRPGC</sequence>
<reference evidence="1 2" key="2">
    <citation type="journal article" date="2017" name="Sci. Rep.">
        <title>A mobile pathogenicity chromosome in Fusarium oxysporum for infection of multiple cucurbit species.</title>
        <authorList>
            <person name="van Dam P."/>
            <person name="Fokkens L."/>
            <person name="Ayukawa Y."/>
            <person name="van der Gragt M."/>
            <person name="Ter Horst A."/>
            <person name="Brankovics B."/>
            <person name="Houterman P.M."/>
            <person name="Arie T."/>
            <person name="Rep M."/>
        </authorList>
    </citation>
    <scope>NUCLEOTIDE SEQUENCE [LARGE SCALE GENOMIC DNA]</scope>
    <source>
        <strain evidence="1 2">Forc016</strain>
    </source>
</reference>
<name>A0A2H3GT32_FUSOX</name>
<organism evidence="1 2">
    <name type="scientific">Fusarium oxysporum f. sp. radicis-cucumerinum</name>
    <dbReference type="NCBI Taxonomy" id="327505"/>
    <lineage>
        <taxon>Eukaryota</taxon>
        <taxon>Fungi</taxon>
        <taxon>Dikarya</taxon>
        <taxon>Ascomycota</taxon>
        <taxon>Pezizomycotina</taxon>
        <taxon>Sordariomycetes</taxon>
        <taxon>Hypocreomycetidae</taxon>
        <taxon>Hypocreales</taxon>
        <taxon>Nectriaceae</taxon>
        <taxon>Fusarium</taxon>
        <taxon>Fusarium oxysporum species complex</taxon>
    </lineage>
</organism>
<accession>A0A2H3GT32</accession>
<proteinExistence type="predicted"/>
<dbReference type="EMBL" id="MABQ02000006">
    <property type="protein sequence ID" value="PCD33286.1"/>
    <property type="molecule type" value="Genomic_DNA"/>
</dbReference>
<dbReference type="AlphaFoldDB" id="A0A2H3GT32"/>